<dbReference type="GO" id="GO:0016158">
    <property type="term" value="F:inositol hexakisphosphate 3-phosphatase activity"/>
    <property type="evidence" value="ECO:0007669"/>
    <property type="project" value="UniProtKB-EC"/>
</dbReference>
<dbReference type="EMBL" id="KZ825972">
    <property type="protein sequence ID" value="PYH90717.1"/>
    <property type="molecule type" value="Genomic_DNA"/>
</dbReference>
<feature type="active site" description="Proton donor" evidence="5">
    <location>
        <position position="355"/>
    </location>
</feature>
<dbReference type="PROSITE" id="PS00616">
    <property type="entry name" value="HIS_ACID_PHOSPHAT_1"/>
    <property type="match status" value="1"/>
</dbReference>
<keyword evidence="3" id="KW-0378">Hydrolase</keyword>
<reference evidence="8 9" key="1">
    <citation type="submission" date="2018-02" db="EMBL/GenBank/DDBJ databases">
        <title>The genomes of Aspergillus section Nigri reveals drivers in fungal speciation.</title>
        <authorList>
            <consortium name="DOE Joint Genome Institute"/>
            <person name="Vesth T.C."/>
            <person name="Nybo J."/>
            <person name="Theobald S."/>
            <person name="Brandl J."/>
            <person name="Frisvad J.C."/>
            <person name="Nielsen K.F."/>
            <person name="Lyhne E.K."/>
            <person name="Kogle M.E."/>
            <person name="Kuo A."/>
            <person name="Riley R."/>
            <person name="Clum A."/>
            <person name="Nolan M."/>
            <person name="Lipzen A."/>
            <person name="Salamov A."/>
            <person name="Henrissat B."/>
            <person name="Wiebenga A."/>
            <person name="De vries R.P."/>
            <person name="Grigoriev I.V."/>
            <person name="Mortensen U.H."/>
            <person name="Andersen M.R."/>
            <person name="Baker S.E."/>
        </authorList>
    </citation>
    <scope>NUCLEOTIDE SEQUENCE [LARGE SCALE GENOMIC DNA]</scope>
    <source>
        <strain evidence="8 9">CBS 707.79</strain>
    </source>
</reference>
<evidence type="ECO:0000256" key="2">
    <source>
        <dbReference type="ARBA" id="ARBA00012632"/>
    </source>
</evidence>
<dbReference type="Gene3D" id="3.40.50.1240">
    <property type="entry name" value="Phosphoglycerate mutase-like"/>
    <property type="match status" value="1"/>
</dbReference>
<keyword evidence="6" id="KW-1015">Disulfide bond</keyword>
<proteinExistence type="inferred from homology"/>
<sequence>MATIAAVAAGLLGAANAQVLAPTNDILFPSTSESSNPLIYSGGNTPWFAGPNVNGISNEPPAQCTVQQAAYVVRHGSRFPDSGSYGSWVALEEKIQAAVKSEGFEARGALSFIPEWKTVLTDTTLQMSQESITGRKEAVDLGYTLRARYPDFYEDGNPFYVWANQYANPINESRVVQTAQSFMLGYMYEYADTYGTVVSVNSTGSPDAIGNSLGPSDACPLYVNDAYDNVTDWDSTWMPAAINRINSLVSGNLTFDETDLTFFPYLCAYESQIKGRLSDWCGVFTQQELTDYAYSQDLSYYYGVGPGSSDPTKILFLPFLESLLDLLAEGPGQNGTGLNGTTFTVPNLIMAFLNDDQIAEMTAAMDLFLDQEALSDEHIPANHLYNVAHFITMRGTVAFEVLNCESGSGKKTSDETYLRILLNDAVYPLPMCKSGPGSSCLLSDYVTYIKKKNAKAGNFIDYCGVTEAGAPETVGGAGFFTDLTLDFLTMVKP</sequence>
<protein>
    <recommendedName>
        <fullName evidence="2">3-phytase</fullName>
        <ecNumber evidence="2">3.1.3.8</ecNumber>
    </recommendedName>
</protein>
<feature type="disulfide bond" evidence="6">
    <location>
        <begin position="432"/>
        <end position="440"/>
    </location>
</feature>
<evidence type="ECO:0000313" key="8">
    <source>
        <dbReference type="EMBL" id="PYH90717.1"/>
    </source>
</evidence>
<name>A0A319D8B6_9EURO</name>
<dbReference type="InterPro" id="IPR029033">
    <property type="entry name" value="His_PPase_superfam"/>
</dbReference>
<dbReference type="Pfam" id="PF00328">
    <property type="entry name" value="His_Phos_2"/>
    <property type="match status" value="1"/>
</dbReference>
<evidence type="ECO:0000256" key="1">
    <source>
        <dbReference type="ARBA" id="ARBA00005375"/>
    </source>
</evidence>
<evidence type="ECO:0000313" key="9">
    <source>
        <dbReference type="Proteomes" id="UP000247810"/>
    </source>
</evidence>
<feature type="disulfide bond" evidence="6">
    <location>
        <begin position="267"/>
        <end position="281"/>
    </location>
</feature>
<feature type="signal peptide" evidence="7">
    <location>
        <begin position="1"/>
        <end position="17"/>
    </location>
</feature>
<gene>
    <name evidence="8" type="ORF">BO71DRAFT_387106</name>
</gene>
<dbReference type="PIRSF" id="PIRSF000894">
    <property type="entry name" value="Acid_phosphatase"/>
    <property type="match status" value="1"/>
</dbReference>
<evidence type="ECO:0000256" key="4">
    <source>
        <dbReference type="ARBA" id="ARBA00023180"/>
    </source>
</evidence>
<keyword evidence="7" id="KW-0732">Signal</keyword>
<dbReference type="PANTHER" id="PTHR20963">
    <property type="entry name" value="MULTIPLE INOSITOL POLYPHOSPHATE PHOSPHATASE-RELATED"/>
    <property type="match status" value="1"/>
</dbReference>
<dbReference type="STRING" id="1448320.A0A319D8B6"/>
<dbReference type="AlphaFoldDB" id="A0A319D8B6"/>
<evidence type="ECO:0000256" key="3">
    <source>
        <dbReference type="ARBA" id="ARBA00022801"/>
    </source>
</evidence>
<dbReference type="GO" id="GO:0003993">
    <property type="term" value="F:acid phosphatase activity"/>
    <property type="evidence" value="ECO:0007669"/>
    <property type="project" value="TreeGrafter"/>
</dbReference>
<dbReference type="InterPro" id="IPR000560">
    <property type="entry name" value="His_Pase_clade-2"/>
</dbReference>
<feature type="chain" id="PRO_5016379531" description="3-phytase" evidence="7">
    <location>
        <begin position="18"/>
        <end position="493"/>
    </location>
</feature>
<keyword evidence="4" id="KW-0325">Glycoprotein</keyword>
<dbReference type="VEuPathDB" id="FungiDB:BO71DRAFT_387106"/>
<dbReference type="CDD" id="cd07061">
    <property type="entry name" value="HP_HAP_like"/>
    <property type="match status" value="1"/>
</dbReference>
<accession>A0A319D8B6</accession>
<dbReference type="EC" id="3.1.3.8" evidence="2"/>
<feature type="active site" description="Nucleophile" evidence="5">
    <location>
        <position position="75"/>
    </location>
</feature>
<dbReference type="PANTHER" id="PTHR20963:SF23">
    <property type="entry name" value="3-PHYTASE"/>
    <property type="match status" value="1"/>
</dbReference>
<evidence type="ECO:0000256" key="6">
    <source>
        <dbReference type="PIRSR" id="PIRSR000894-2"/>
    </source>
</evidence>
<feature type="disulfide bond" evidence="6">
    <location>
        <begin position="64"/>
        <end position="404"/>
    </location>
</feature>
<dbReference type="Proteomes" id="UP000247810">
    <property type="component" value="Unassembled WGS sequence"/>
</dbReference>
<dbReference type="SUPFAM" id="SSF53254">
    <property type="entry name" value="Phosphoglycerate mutase-like"/>
    <property type="match status" value="1"/>
</dbReference>
<keyword evidence="9" id="KW-1185">Reference proteome</keyword>
<dbReference type="OrthoDB" id="6509975at2759"/>
<evidence type="ECO:0000256" key="7">
    <source>
        <dbReference type="SAM" id="SignalP"/>
    </source>
</evidence>
<comment type="similarity">
    <text evidence="1">Belongs to the histidine acid phosphatase family.</text>
</comment>
<dbReference type="GO" id="GO:0009277">
    <property type="term" value="C:fungal-type cell wall"/>
    <property type="evidence" value="ECO:0007669"/>
    <property type="project" value="TreeGrafter"/>
</dbReference>
<organism evidence="8 9">
    <name type="scientific">Aspergillus ellipticus CBS 707.79</name>
    <dbReference type="NCBI Taxonomy" id="1448320"/>
    <lineage>
        <taxon>Eukaryota</taxon>
        <taxon>Fungi</taxon>
        <taxon>Dikarya</taxon>
        <taxon>Ascomycota</taxon>
        <taxon>Pezizomycotina</taxon>
        <taxon>Eurotiomycetes</taxon>
        <taxon>Eurotiomycetidae</taxon>
        <taxon>Eurotiales</taxon>
        <taxon>Aspergillaceae</taxon>
        <taxon>Aspergillus</taxon>
        <taxon>Aspergillus subgen. Circumdati</taxon>
    </lineage>
</organism>
<dbReference type="InterPro" id="IPR016274">
    <property type="entry name" value="Histidine_acid_Pase_euk"/>
</dbReference>
<dbReference type="InterPro" id="IPR033379">
    <property type="entry name" value="Acid_Pase_AS"/>
</dbReference>
<evidence type="ECO:0000256" key="5">
    <source>
        <dbReference type="PIRSR" id="PIRSR000894-1"/>
    </source>
</evidence>